<dbReference type="GeneID" id="63913287"/>
<feature type="region of interest" description="Disordered" evidence="2">
    <location>
        <begin position="1"/>
        <end position="42"/>
    </location>
</feature>
<dbReference type="Gene3D" id="1.20.120.20">
    <property type="entry name" value="Apolipoprotein"/>
    <property type="match status" value="1"/>
</dbReference>
<keyword evidence="4" id="KW-1185">Reference proteome</keyword>
<dbReference type="EMBL" id="KL584825">
    <property type="protein sequence ID" value="KEQ66337.1"/>
    <property type="molecule type" value="Genomic_DNA"/>
</dbReference>
<evidence type="ECO:0000313" key="3">
    <source>
        <dbReference type="EMBL" id="KEQ66337.1"/>
    </source>
</evidence>
<feature type="compositionally biased region" description="Low complexity" evidence="2">
    <location>
        <begin position="31"/>
        <end position="42"/>
    </location>
</feature>
<name>A0A074W8T6_AURM1</name>
<evidence type="ECO:0000313" key="4">
    <source>
        <dbReference type="Proteomes" id="UP000030672"/>
    </source>
</evidence>
<proteinExistence type="predicted"/>
<dbReference type="Proteomes" id="UP000030672">
    <property type="component" value="Unassembled WGS sequence"/>
</dbReference>
<organism evidence="3 4">
    <name type="scientific">Aureobasidium melanogenum (strain CBS 110374)</name>
    <name type="common">Aureobasidium pullulans var. melanogenum</name>
    <dbReference type="NCBI Taxonomy" id="1043003"/>
    <lineage>
        <taxon>Eukaryota</taxon>
        <taxon>Fungi</taxon>
        <taxon>Dikarya</taxon>
        <taxon>Ascomycota</taxon>
        <taxon>Pezizomycotina</taxon>
        <taxon>Dothideomycetes</taxon>
        <taxon>Dothideomycetidae</taxon>
        <taxon>Dothideales</taxon>
        <taxon>Saccotheciaceae</taxon>
        <taxon>Aureobasidium</taxon>
    </lineage>
</organism>
<protein>
    <submittedName>
        <fullName evidence="3">Uncharacterized protein</fullName>
    </submittedName>
</protein>
<dbReference type="RefSeq" id="XP_040883360.1">
    <property type="nucleotide sequence ID" value="XM_041019914.1"/>
</dbReference>
<gene>
    <name evidence="3" type="ORF">M437DRAFT_38914</name>
</gene>
<dbReference type="STRING" id="1043003.A0A074W8T6"/>
<dbReference type="AlphaFoldDB" id="A0A074W8T6"/>
<feature type="coiled-coil region" evidence="1">
    <location>
        <begin position="362"/>
        <end position="408"/>
    </location>
</feature>
<evidence type="ECO:0000256" key="2">
    <source>
        <dbReference type="SAM" id="MobiDB-lite"/>
    </source>
</evidence>
<evidence type="ECO:0000256" key="1">
    <source>
        <dbReference type="SAM" id="Coils"/>
    </source>
</evidence>
<sequence length="410" mass="45384">MYAARPIARSSIPRTLRSARAPRNTQARFQSSSTGSSTGSNSHVVTGIASGTAVAVVGYTIYSLSPAGRMSRKVNSAAKDAALYYNDMSKKIQETTPDADEAINYVKEFAYSYVAWIPGGRKYIDTAFKDLDTLRENHKDDVDKIIRQTYMEFQDITKTGFSRESLNKAMEALSDLSKKIGALAADAAQDLMDNHPQLKESFGPRIEQLKSMGDQYGPEVKQEVDKTWDQVKEIMAGGISAANVNKARKIVEEKVEQVKKLGDQAWQKGLEQAKPYLDKNPKVKELIENNADALKQGNAKELFEKVKSSIDSGNTGDLEGYVNKAVDKAKSKGSQLSSQWGFGGMDQYLKMIPNGGEILPKLQQLKEVAEKHKSEGEKLLNETMEELKKVLEKQSNKAQDIVEKAKKDAK</sequence>
<dbReference type="SUPFAM" id="SSF69989">
    <property type="entry name" value="C-terminal domain of PLC-beta"/>
    <property type="match status" value="1"/>
</dbReference>
<accession>A0A074W8T6</accession>
<dbReference type="HOGENOM" id="CLU_033245_0_0_1"/>
<reference evidence="3 4" key="1">
    <citation type="journal article" date="2014" name="BMC Genomics">
        <title>Genome sequencing of four Aureobasidium pullulans varieties: biotechnological potential, stress tolerance, and description of new species.</title>
        <authorList>
            <person name="Gostin Ar C."/>
            <person name="Ohm R.A."/>
            <person name="Kogej T."/>
            <person name="Sonjak S."/>
            <person name="Turk M."/>
            <person name="Zajc J."/>
            <person name="Zalar P."/>
            <person name="Grube M."/>
            <person name="Sun H."/>
            <person name="Han J."/>
            <person name="Sharma A."/>
            <person name="Chiniquy J."/>
            <person name="Ngan C.Y."/>
            <person name="Lipzen A."/>
            <person name="Barry K."/>
            <person name="Grigoriev I.V."/>
            <person name="Gunde-Cimerman N."/>
        </authorList>
    </citation>
    <scope>NUCLEOTIDE SEQUENCE [LARGE SCALE GENOMIC DNA]</scope>
    <source>
        <strain evidence="3 4">CBS 110374</strain>
    </source>
</reference>
<keyword evidence="1" id="KW-0175">Coiled coil</keyword>